<comment type="caution">
    <text evidence="1">The sequence shown here is derived from an EMBL/GenBank/DDBJ whole genome shotgun (WGS) entry which is preliminary data.</text>
</comment>
<dbReference type="InterPro" id="IPR036390">
    <property type="entry name" value="WH_DNA-bd_sf"/>
</dbReference>
<reference evidence="1" key="1">
    <citation type="submission" date="2023-10" db="EMBL/GenBank/DDBJ databases">
        <authorList>
            <person name="Hackl T."/>
        </authorList>
    </citation>
    <scope>NUCLEOTIDE SEQUENCE</scope>
</reference>
<evidence type="ECO:0000313" key="2">
    <source>
        <dbReference type="Proteomes" id="UP001295740"/>
    </source>
</evidence>
<gene>
    <name evidence="1" type="ORF">KHLLAP_LOCUS13725</name>
</gene>
<dbReference type="EMBL" id="CAUWAG010000020">
    <property type="protein sequence ID" value="CAJ2513257.1"/>
    <property type="molecule type" value="Genomic_DNA"/>
</dbReference>
<evidence type="ECO:0000313" key="1">
    <source>
        <dbReference type="EMBL" id="CAJ2513257.1"/>
    </source>
</evidence>
<keyword evidence="2" id="KW-1185">Reference proteome</keyword>
<dbReference type="Proteomes" id="UP001295740">
    <property type="component" value="Unassembled WGS sequence"/>
</dbReference>
<organism evidence="1 2">
    <name type="scientific">Anthostomella pinea</name>
    <dbReference type="NCBI Taxonomy" id="933095"/>
    <lineage>
        <taxon>Eukaryota</taxon>
        <taxon>Fungi</taxon>
        <taxon>Dikarya</taxon>
        <taxon>Ascomycota</taxon>
        <taxon>Pezizomycotina</taxon>
        <taxon>Sordariomycetes</taxon>
        <taxon>Xylariomycetidae</taxon>
        <taxon>Xylariales</taxon>
        <taxon>Xylariaceae</taxon>
        <taxon>Anthostomella</taxon>
    </lineage>
</organism>
<protein>
    <submittedName>
        <fullName evidence="1">Uu.00g013760.m01.CDS01</fullName>
    </submittedName>
</protein>
<dbReference type="PANTHER" id="PTHR43712">
    <property type="entry name" value="PUTATIVE (AFU_ORTHOLOGUE AFUA_4G14580)-RELATED"/>
    <property type="match status" value="1"/>
</dbReference>
<accession>A0AAI8VY91</accession>
<sequence>MASPQSRITELAATVATHTARIDSYLAEHSLPFPSFESDGPISLGLPRELEESRSAALRASQELDDLLQGPRDLIFNHHHNQLLYLKFISRFDLGNKVPLDGEITYTELADTIGVDPGAVRRIVRLAIAYRIFRDPRPGVVAHSAASRLLAEDGHIAD</sequence>
<dbReference type="Gene3D" id="1.10.10.10">
    <property type="entry name" value="Winged helix-like DNA-binding domain superfamily/Winged helix DNA-binding domain"/>
    <property type="match status" value="1"/>
</dbReference>
<dbReference type="PANTHER" id="PTHR43712:SF12">
    <property type="entry name" value="STERIGMATOCYSTIN 8-O-METHYLTRANSFERASE"/>
    <property type="match status" value="1"/>
</dbReference>
<name>A0AAI8VY91_9PEZI</name>
<proteinExistence type="predicted"/>
<dbReference type="AlphaFoldDB" id="A0AAI8VY91"/>
<dbReference type="SUPFAM" id="SSF46785">
    <property type="entry name" value="Winged helix' DNA-binding domain"/>
    <property type="match status" value="1"/>
</dbReference>
<dbReference type="InterPro" id="IPR036388">
    <property type="entry name" value="WH-like_DNA-bd_sf"/>
</dbReference>